<dbReference type="EMBL" id="CP134843">
    <property type="protein sequence ID" value="WNL37348.1"/>
    <property type="molecule type" value="Genomic_DNA"/>
</dbReference>
<evidence type="ECO:0000256" key="1">
    <source>
        <dbReference type="ARBA" id="ARBA00022741"/>
    </source>
</evidence>
<dbReference type="Pfam" id="PF22335">
    <property type="entry name" value="Cas10-Cmr2_palm2"/>
    <property type="match status" value="1"/>
</dbReference>
<dbReference type="GO" id="GO:0000166">
    <property type="term" value="F:nucleotide binding"/>
    <property type="evidence" value="ECO:0007669"/>
    <property type="project" value="UniProtKB-KW"/>
</dbReference>
<protein>
    <submittedName>
        <fullName evidence="4">Type III-B CRISPR-associated protein Cas10/Cmr2</fullName>
    </submittedName>
</protein>
<dbReference type="GO" id="GO:0051607">
    <property type="term" value="P:defense response to virus"/>
    <property type="evidence" value="ECO:0007669"/>
    <property type="project" value="UniProtKB-KW"/>
</dbReference>
<proteinExistence type="predicted"/>
<evidence type="ECO:0000256" key="2">
    <source>
        <dbReference type="ARBA" id="ARBA00023118"/>
    </source>
</evidence>
<feature type="domain" description="GGDEF" evidence="3">
    <location>
        <begin position="212"/>
        <end position="342"/>
    </location>
</feature>
<organism evidence="4">
    <name type="scientific">Arcobacter sp. AZ-2023</name>
    <dbReference type="NCBI Taxonomy" id="3074453"/>
    <lineage>
        <taxon>Bacteria</taxon>
        <taxon>Pseudomonadati</taxon>
        <taxon>Campylobacterota</taxon>
        <taxon>Epsilonproteobacteria</taxon>
        <taxon>Campylobacterales</taxon>
        <taxon>Arcobacteraceae</taxon>
        <taxon>Arcobacter</taxon>
    </lineage>
</organism>
<dbReference type="InterPro" id="IPR054767">
    <property type="entry name" value="Cas10-Cmr2_palm2"/>
</dbReference>
<keyword evidence="1" id="KW-0547">Nucleotide-binding</keyword>
<dbReference type="InterPro" id="IPR038242">
    <property type="entry name" value="Cmr2_N"/>
</dbReference>
<dbReference type="Pfam" id="PF12469">
    <property type="entry name" value="Cmr2_N"/>
    <property type="match status" value="1"/>
</dbReference>
<reference evidence="4" key="1">
    <citation type="submission" date="2023-09" db="EMBL/GenBank/DDBJ databases">
        <title>Arcobacter tbilisiensis sp. nov. isolated from chicken meat in Tbilisi, Georgia.</title>
        <authorList>
            <person name="Matthias R."/>
            <person name="Zautner A.E."/>
        </authorList>
    </citation>
    <scope>NUCLEOTIDE SEQUENCE</scope>
    <source>
        <strain evidence="4">LEO 65</strain>
        <plasmid evidence="4">p82_LEO_65</plasmid>
    </source>
</reference>
<evidence type="ECO:0000259" key="3">
    <source>
        <dbReference type="PROSITE" id="PS50887"/>
    </source>
</evidence>
<accession>A0AA96E1C4</accession>
<dbReference type="InterPro" id="IPR000160">
    <property type="entry name" value="GGDEF_dom"/>
</dbReference>
<dbReference type="Gene3D" id="3.30.70.2220">
    <property type="entry name" value="CRISPR-Cas system, Cmr2 subunit, D1 domain, cysteine cluster"/>
    <property type="match status" value="1"/>
</dbReference>
<keyword evidence="2" id="KW-0051">Antiviral defense</keyword>
<dbReference type="NCBIfam" id="TIGR02577">
    <property type="entry name" value="cas_TM1794_Cmr2"/>
    <property type="match status" value="1"/>
</dbReference>
<gene>
    <name evidence="4" type="primary">cas10</name>
    <name evidence="4" type="ORF">RMQ66_11110</name>
</gene>
<dbReference type="InterPro" id="IPR043128">
    <property type="entry name" value="Rev_trsase/Diguanyl_cyclase"/>
</dbReference>
<dbReference type="InterPro" id="IPR013407">
    <property type="entry name" value="CRISPR-assoc_prot_Cmr2"/>
</dbReference>
<keyword evidence="4" id="KW-0614">Plasmid</keyword>
<name>A0AA96E1C4_9BACT</name>
<dbReference type="AlphaFoldDB" id="A0AA96E1C4"/>
<dbReference type="InterPro" id="IPR024615">
    <property type="entry name" value="CRISPR-assoc_Cmr2_N"/>
</dbReference>
<evidence type="ECO:0000313" key="4">
    <source>
        <dbReference type="EMBL" id="WNL37348.1"/>
    </source>
</evidence>
<dbReference type="Gene3D" id="3.30.70.270">
    <property type="match status" value="1"/>
</dbReference>
<geneLocation type="plasmid" evidence="4">
    <name>p82_LEO_65</name>
</geneLocation>
<dbReference type="PROSITE" id="PS50887">
    <property type="entry name" value="GGDEF"/>
    <property type="match status" value="1"/>
</dbReference>
<sequence>MKYIALTIGPIYKTLKNIKKTRELWGGSYIFSYIMKQIILKFKDRDFVTPYTKDESIFKSGNEVGLFHDRFIFASKDGDKQRIEIAIDEVLKELSKNTHLSYEFLKAYFQVNFIEADVKENPIIELGPYLDTIEQFYKIGHYKKNELSKMLKTDNSFLTKYAFGEKKSFPSLPEIALYDLKDNINIKELLKDNELEIYDNKDLKRYLKPYHKYIAIVHADGDDMSKLIKDTSKLHDISKKLFEYCINSHKLISDFGGQTIFAGGDDLLFFAPVLSKNKTIFELLDDISKEFNDKFKPMATLSFGLSITYYKFPLYEALEKSRNLLFVKAKNSPKNNIAYEVVKHSGQTFGGIIHKNSNAYQKFLDFVSIDKSIDDNFLHSLHHKIDLHKVTLESIKSDEDKLINFFKNYFNEEGHKEYKEFFNKLILYIREEQNMNNIYGTLRFVKFIKGDKQ</sequence>